<sequence length="129" mass="13869">MGDAVSAGGFGLQVQPMVHVAEIASAIGFYERLGGSLVYGSRDGDWALMRFGSSHVSLLAHPPGPEAGPVELHFVSAEPLERLEAHLRLRAPDRIVRGVADEAFGRMLTLRMPDGQLLKVLELDRGLIA</sequence>
<dbReference type="InterPro" id="IPR029068">
    <property type="entry name" value="Glyas_Bleomycin-R_OHBP_Dase"/>
</dbReference>
<reference evidence="1 2" key="1">
    <citation type="submission" date="2019-04" db="EMBL/GenBank/DDBJ databases">
        <authorList>
            <person name="Feng G."/>
            <person name="Zhu H."/>
        </authorList>
    </citation>
    <scope>NUCLEOTIDE SEQUENCE [LARGE SCALE GENOMIC DNA]</scope>
    <source>
        <strain evidence="1 2">6HR-1</strain>
    </source>
</reference>
<evidence type="ECO:0000313" key="1">
    <source>
        <dbReference type="EMBL" id="TGD99867.1"/>
    </source>
</evidence>
<protein>
    <submittedName>
        <fullName evidence="1">VOC family protein</fullName>
    </submittedName>
</protein>
<dbReference type="SUPFAM" id="SSF54593">
    <property type="entry name" value="Glyoxalase/Bleomycin resistance protein/Dihydroxybiphenyl dioxygenase"/>
    <property type="match status" value="1"/>
</dbReference>
<dbReference type="EMBL" id="SRLB01000007">
    <property type="protein sequence ID" value="TGD99867.1"/>
    <property type="molecule type" value="Genomic_DNA"/>
</dbReference>
<evidence type="ECO:0000313" key="2">
    <source>
        <dbReference type="Proteomes" id="UP000297535"/>
    </source>
</evidence>
<proteinExistence type="predicted"/>
<name>A0A4Z0NTC0_9HYPH</name>
<accession>A0A4Z0NTC0</accession>
<dbReference type="RefSeq" id="WP_135414859.1">
    <property type="nucleotide sequence ID" value="NZ_SRLB01000007.1"/>
</dbReference>
<organism evidence="1 2">
    <name type="scientific">Methylobacterium nonmethylotrophicum</name>
    <dbReference type="NCBI Taxonomy" id="1141884"/>
    <lineage>
        <taxon>Bacteria</taxon>
        <taxon>Pseudomonadati</taxon>
        <taxon>Pseudomonadota</taxon>
        <taxon>Alphaproteobacteria</taxon>
        <taxon>Hyphomicrobiales</taxon>
        <taxon>Methylobacteriaceae</taxon>
        <taxon>Methylobacterium</taxon>
    </lineage>
</organism>
<dbReference type="AlphaFoldDB" id="A0A4Z0NTC0"/>
<dbReference type="OrthoDB" id="3296095at2"/>
<dbReference type="Proteomes" id="UP000297535">
    <property type="component" value="Unassembled WGS sequence"/>
</dbReference>
<comment type="caution">
    <text evidence="1">The sequence shown here is derived from an EMBL/GenBank/DDBJ whole genome shotgun (WGS) entry which is preliminary data.</text>
</comment>
<keyword evidence="2" id="KW-1185">Reference proteome</keyword>
<gene>
    <name evidence="1" type="ORF">EU555_11985</name>
</gene>
<dbReference type="Gene3D" id="3.10.180.10">
    <property type="entry name" value="2,3-Dihydroxybiphenyl 1,2-Dioxygenase, domain 1"/>
    <property type="match status" value="1"/>
</dbReference>